<evidence type="ECO:0000259" key="3">
    <source>
        <dbReference type="Pfam" id="PF14258"/>
    </source>
</evidence>
<dbReference type="EMBL" id="JACCFL010000001">
    <property type="protein sequence ID" value="NYJ25032.1"/>
    <property type="molecule type" value="Genomic_DNA"/>
</dbReference>
<accession>A0A853CX14</accession>
<evidence type="ECO:0000313" key="4">
    <source>
        <dbReference type="EMBL" id="NYJ25032.1"/>
    </source>
</evidence>
<feature type="region of interest" description="Disordered" evidence="1">
    <location>
        <begin position="1"/>
        <end position="24"/>
    </location>
</feature>
<evidence type="ECO:0000256" key="2">
    <source>
        <dbReference type="SAM" id="Phobius"/>
    </source>
</evidence>
<gene>
    <name evidence="4" type="ORF">HNR13_003319</name>
</gene>
<protein>
    <recommendedName>
        <fullName evidence="3">DUF4350 domain-containing protein</fullName>
    </recommendedName>
</protein>
<evidence type="ECO:0000256" key="1">
    <source>
        <dbReference type="SAM" id="MobiDB-lite"/>
    </source>
</evidence>
<dbReference type="Proteomes" id="UP000578352">
    <property type="component" value="Unassembled WGS sequence"/>
</dbReference>
<feature type="region of interest" description="Disordered" evidence="1">
    <location>
        <begin position="402"/>
        <end position="421"/>
    </location>
</feature>
<sequence>MTGTFAPHTDRPAEPDVAPAVSPTVRRTARRAVPWIVLAAIAVLVALSGLLLNGGGAVVGDPLSSTNPGPAGGRAIAQVLGQHGVTVRTAGTLDEVRSAAGDDTTVLVFDPQGNLDRQGYEQLSSIASTIVLVEPDFAALQALAPGVHAAGATDSTATAGCDLPAARRAGSIDPRPTADTDGASSPGSFRATGDATACFESSGGRAALVSTTHEGRNVHLLGSASVLMNDGVERLGNAALGLGLLGDHRTLVWYLPGLLDRPVTGAPDLASLTPGWVTPVVILLTLVFLAAAIWRGRRFGPLVVEHLPVVVRAGETREGRARLYQRSSARLRAADALRIGAIGRLAGLVGLPRVATTEEVADAVAAITGRDRPGILFLLLEQHPRSDRELIALSDGLAELERATADAASPHTPRTTGRMEQ</sequence>
<organism evidence="4 5">
    <name type="scientific">Leifsonia shinshuensis</name>
    <dbReference type="NCBI Taxonomy" id="150026"/>
    <lineage>
        <taxon>Bacteria</taxon>
        <taxon>Bacillati</taxon>
        <taxon>Actinomycetota</taxon>
        <taxon>Actinomycetes</taxon>
        <taxon>Micrococcales</taxon>
        <taxon>Microbacteriaceae</taxon>
        <taxon>Leifsonia</taxon>
    </lineage>
</organism>
<keyword evidence="2" id="KW-0812">Transmembrane</keyword>
<dbReference type="AlphaFoldDB" id="A0A853CX14"/>
<feature type="transmembrane region" description="Helical" evidence="2">
    <location>
        <begin position="32"/>
        <end position="52"/>
    </location>
</feature>
<dbReference type="InterPro" id="IPR025646">
    <property type="entry name" value="DUF4350"/>
</dbReference>
<feature type="region of interest" description="Disordered" evidence="1">
    <location>
        <begin position="166"/>
        <end position="188"/>
    </location>
</feature>
<evidence type="ECO:0000313" key="5">
    <source>
        <dbReference type="Proteomes" id="UP000578352"/>
    </source>
</evidence>
<reference evidence="4 5" key="1">
    <citation type="submission" date="2020-07" db="EMBL/GenBank/DDBJ databases">
        <title>Sequencing the genomes of 1000 actinobacteria strains.</title>
        <authorList>
            <person name="Klenk H.-P."/>
        </authorList>
    </citation>
    <scope>NUCLEOTIDE SEQUENCE [LARGE SCALE GENOMIC DNA]</scope>
    <source>
        <strain evidence="4 5">DSM 15165</strain>
    </source>
</reference>
<feature type="transmembrane region" description="Helical" evidence="2">
    <location>
        <begin position="276"/>
        <end position="294"/>
    </location>
</feature>
<comment type="caution">
    <text evidence="4">The sequence shown here is derived from an EMBL/GenBank/DDBJ whole genome shotgun (WGS) entry which is preliminary data.</text>
</comment>
<dbReference type="RefSeq" id="WP_179607566.1">
    <property type="nucleotide sequence ID" value="NZ_BAABEH010000001.1"/>
</dbReference>
<keyword evidence="2" id="KW-1133">Transmembrane helix</keyword>
<dbReference type="Pfam" id="PF14258">
    <property type="entry name" value="DUF4350"/>
    <property type="match status" value="1"/>
</dbReference>
<name>A0A853CX14_9MICO</name>
<proteinExistence type="predicted"/>
<feature type="domain" description="DUF4350" evidence="3">
    <location>
        <begin position="66"/>
        <end position="245"/>
    </location>
</feature>
<keyword evidence="2" id="KW-0472">Membrane</keyword>